<dbReference type="AlphaFoldDB" id="A0A9D5GYY4"/>
<comment type="similarity">
    <text evidence="1">Belongs to the mTERF family.</text>
</comment>
<comment type="caution">
    <text evidence="5">The sequence shown here is derived from an EMBL/GenBank/DDBJ whole genome shotgun (WGS) entry which is preliminary data.</text>
</comment>
<accession>A0A9D5GYY4</accession>
<dbReference type="Gene3D" id="1.25.70.10">
    <property type="entry name" value="Transcription termination factor 3, mitochondrial"/>
    <property type="match status" value="1"/>
</dbReference>
<keyword evidence="3" id="KW-0809">Transit peptide</keyword>
<evidence type="ECO:0000259" key="4">
    <source>
        <dbReference type="Pfam" id="PF24964"/>
    </source>
</evidence>
<dbReference type="InterPro" id="IPR056671">
    <property type="entry name" value="DUF7769"/>
</dbReference>
<evidence type="ECO:0000256" key="3">
    <source>
        <dbReference type="ARBA" id="ARBA00022946"/>
    </source>
</evidence>
<feature type="domain" description="DUF7769" evidence="4">
    <location>
        <begin position="139"/>
        <end position="189"/>
    </location>
</feature>
<dbReference type="InterPro" id="IPR003690">
    <property type="entry name" value="MTERF"/>
</dbReference>
<dbReference type="Pfam" id="PF24964">
    <property type="entry name" value="DUF7769"/>
    <property type="match status" value="1"/>
</dbReference>
<keyword evidence="2" id="KW-0806">Transcription termination</keyword>
<dbReference type="GO" id="GO:0003676">
    <property type="term" value="F:nucleic acid binding"/>
    <property type="evidence" value="ECO:0007669"/>
    <property type="project" value="InterPro"/>
</dbReference>
<dbReference type="EMBL" id="JAMSHJ010000001">
    <property type="protein sequence ID" value="KAI5446341.1"/>
    <property type="molecule type" value="Genomic_DNA"/>
</dbReference>
<sequence>MPLNIDLNTPYIDHEMMECNIAPSINLNDPSSSNFNLSFKDLHGSSSNEEYMEEANMFNCENDFEHGIFNINEDIDVDALYSNEVHIMEEESEFIPNEEDGEETEFNQYESDGETESIAAMSTMVQHEPETFRKKRSFLNNDQRKIIAQLLIKNSCGGKLKSGTVIWLASKYSVSIDVIYRIWKQVSQTGDASHKRTKNCGRKRVAVDIEKVRDISLAKRSTLQSLAFALGISKTALFKFVKDGTLRRHSNALKPQMKDSNMKDRLRFCLSMLEETSLPHDPEFKFMHNIVHIDEKWFYMTKKSANYYLLENEDEPYRTCKNKNFIGKVMFLVAVARPRFDDGDKEIFSGKIGVFPLVQKVAAKRSSINRASGTLETKPITSITKEVSRNFLINKVLPAIKEKWPREHAMETIYIQQDNAPCHVSIDDEEFHKAASEGGFDIRLSCQPPNSPDLNVLDLSFFNVIQSLQQKEVSKSVDELIEVVQNSYDNFSSKQSDKNFLTLQSCMIEIMKIKGSNNYRIPHMKKEVLLNRGIPPTQLKCDREIKHIYNGIKHKCVSKKFWDDKFDAFKKWGWSEEDVVRAFRFQPNLLSASIDKINLVMSFWVNQLGWDSLALLKCPLMFSYSFHKRIVARAEVLQFLLTKGLREKSASLVTPFTYSEKLFLSKFVLKEKSDSDYLLKLYDEKMKLAYTKENIDKPFAK</sequence>
<dbReference type="Gramene" id="Psat01G0425300-T1">
    <property type="protein sequence ID" value="KAI5446341.1"/>
    <property type="gene ID" value="KIW84_014253"/>
</dbReference>
<dbReference type="InterPro" id="IPR038538">
    <property type="entry name" value="MTERF_sf"/>
</dbReference>
<gene>
    <name evidence="5" type="ORF">KIW84_014253</name>
</gene>
<dbReference type="Gene3D" id="3.30.420.10">
    <property type="entry name" value="Ribonuclease H-like superfamily/Ribonuclease H"/>
    <property type="match status" value="1"/>
</dbReference>
<organism evidence="5 6">
    <name type="scientific">Pisum sativum</name>
    <name type="common">Garden pea</name>
    <name type="synonym">Lathyrus oleraceus</name>
    <dbReference type="NCBI Taxonomy" id="3888"/>
    <lineage>
        <taxon>Eukaryota</taxon>
        <taxon>Viridiplantae</taxon>
        <taxon>Streptophyta</taxon>
        <taxon>Embryophyta</taxon>
        <taxon>Tracheophyta</taxon>
        <taxon>Spermatophyta</taxon>
        <taxon>Magnoliopsida</taxon>
        <taxon>eudicotyledons</taxon>
        <taxon>Gunneridae</taxon>
        <taxon>Pentapetalae</taxon>
        <taxon>rosids</taxon>
        <taxon>fabids</taxon>
        <taxon>Fabales</taxon>
        <taxon>Fabaceae</taxon>
        <taxon>Papilionoideae</taxon>
        <taxon>50 kb inversion clade</taxon>
        <taxon>NPAAA clade</taxon>
        <taxon>Hologalegina</taxon>
        <taxon>IRL clade</taxon>
        <taxon>Fabeae</taxon>
        <taxon>Lathyrus</taxon>
    </lineage>
</organism>
<protein>
    <recommendedName>
        <fullName evidence="4">DUF7769 domain-containing protein</fullName>
    </recommendedName>
</protein>
<evidence type="ECO:0000313" key="5">
    <source>
        <dbReference type="EMBL" id="KAI5446341.1"/>
    </source>
</evidence>
<dbReference type="InterPro" id="IPR036397">
    <property type="entry name" value="RNaseH_sf"/>
</dbReference>
<evidence type="ECO:0000313" key="6">
    <source>
        <dbReference type="Proteomes" id="UP001058974"/>
    </source>
</evidence>
<keyword evidence="6" id="KW-1185">Reference proteome</keyword>
<dbReference type="Pfam" id="PF02536">
    <property type="entry name" value="mTERF"/>
    <property type="match status" value="1"/>
</dbReference>
<keyword evidence="2" id="KW-0804">Transcription</keyword>
<keyword evidence="2" id="KW-0805">Transcription regulation</keyword>
<evidence type="ECO:0000256" key="2">
    <source>
        <dbReference type="ARBA" id="ARBA00022472"/>
    </source>
</evidence>
<reference evidence="5 6" key="1">
    <citation type="journal article" date="2022" name="Nat. Genet.">
        <title>Improved pea reference genome and pan-genome highlight genomic features and evolutionary characteristics.</title>
        <authorList>
            <person name="Yang T."/>
            <person name="Liu R."/>
            <person name="Luo Y."/>
            <person name="Hu S."/>
            <person name="Wang D."/>
            <person name="Wang C."/>
            <person name="Pandey M.K."/>
            <person name="Ge S."/>
            <person name="Xu Q."/>
            <person name="Li N."/>
            <person name="Li G."/>
            <person name="Huang Y."/>
            <person name="Saxena R.K."/>
            <person name="Ji Y."/>
            <person name="Li M."/>
            <person name="Yan X."/>
            <person name="He Y."/>
            <person name="Liu Y."/>
            <person name="Wang X."/>
            <person name="Xiang C."/>
            <person name="Varshney R.K."/>
            <person name="Ding H."/>
            <person name="Gao S."/>
            <person name="Zong X."/>
        </authorList>
    </citation>
    <scope>NUCLEOTIDE SEQUENCE [LARGE SCALE GENOMIC DNA]</scope>
    <source>
        <strain evidence="5 6">cv. Zhongwan 6</strain>
    </source>
</reference>
<name>A0A9D5GYY4_PEA</name>
<dbReference type="PANTHER" id="PTHR47169">
    <property type="entry name" value="OS01G0541250 PROTEIN"/>
    <property type="match status" value="1"/>
</dbReference>
<dbReference type="Proteomes" id="UP001058974">
    <property type="component" value="Chromosome 1"/>
</dbReference>
<dbReference type="GO" id="GO:0006353">
    <property type="term" value="P:DNA-templated transcription termination"/>
    <property type="evidence" value="ECO:0007669"/>
    <property type="project" value="UniProtKB-KW"/>
</dbReference>
<dbReference type="PANTHER" id="PTHR47169:SF2">
    <property type="entry name" value="OS01G0541250 PROTEIN"/>
    <property type="match status" value="1"/>
</dbReference>
<proteinExistence type="inferred from homology"/>
<evidence type="ECO:0000256" key="1">
    <source>
        <dbReference type="ARBA" id="ARBA00007692"/>
    </source>
</evidence>